<dbReference type="RefSeq" id="WP_137090487.1">
    <property type="nucleotide sequence ID" value="NZ_CP028923.1"/>
</dbReference>
<reference evidence="3 4" key="1">
    <citation type="submission" date="2018-04" db="EMBL/GenBank/DDBJ databases">
        <title>Complete genome uncultured novel isolate.</title>
        <authorList>
            <person name="Merlino G."/>
        </authorList>
    </citation>
    <scope>NUCLEOTIDE SEQUENCE [LARGE SCALE GENOMIC DNA]</scope>
    <source>
        <strain evidence="4">R1DC9</strain>
    </source>
</reference>
<dbReference type="InterPro" id="IPR050300">
    <property type="entry name" value="GDXG_lipolytic_enzyme"/>
</dbReference>
<sequence>MKYYLSILLFLISGFLIGIYGQKYYSDNYDRINRNTITYLNSNEKSLKLDYYDPVENNDQNKPLVVYVHGGGFAGGKRDEPKIIDFCERIAKKGYAVASVSYTLMMKGKGFGCDQPASTKMNVFYETAREINQAIKFLIVKSDSLNIDSEMIILSGSSAGAEAIINAAYWKKTQEGVLNDNFKFAGVISMAGALPNIDWVNSSSAIPTQLFHGTCDNLVPYDEAPHHYCSGNEPGYLMLYGSYSIMKKLQKIGKPFYMVTGCGGGHEWNDRPWTSEFKDVIEFLYNDVYLGTERQIHIINKEKIDNENCINPHHFKFCNK</sequence>
<dbReference type="EMBL" id="CP028923">
    <property type="protein sequence ID" value="QCK14899.1"/>
    <property type="molecule type" value="Genomic_DNA"/>
</dbReference>
<evidence type="ECO:0000313" key="3">
    <source>
        <dbReference type="EMBL" id="QCK14899.1"/>
    </source>
</evidence>
<proteinExistence type="predicted"/>
<keyword evidence="1" id="KW-0378">Hydrolase</keyword>
<dbReference type="Proteomes" id="UP000298616">
    <property type="component" value="Chromosome"/>
</dbReference>
<evidence type="ECO:0000313" key="4">
    <source>
        <dbReference type="Proteomes" id="UP000298616"/>
    </source>
</evidence>
<dbReference type="OrthoDB" id="9803990at2"/>
<feature type="domain" description="BD-FAE-like" evidence="2">
    <location>
        <begin position="49"/>
        <end position="175"/>
    </location>
</feature>
<dbReference type="Pfam" id="PF20434">
    <property type="entry name" value="BD-FAE"/>
    <property type="match status" value="1"/>
</dbReference>
<dbReference type="InterPro" id="IPR049492">
    <property type="entry name" value="BD-FAE-like_dom"/>
</dbReference>
<dbReference type="KEGG" id="fpf:DCC35_09170"/>
<gene>
    <name evidence="3" type="ORF">DCC35_09170</name>
</gene>
<dbReference type="PANTHER" id="PTHR48081">
    <property type="entry name" value="AB HYDROLASE SUPERFAMILY PROTEIN C4A8.06C"/>
    <property type="match status" value="1"/>
</dbReference>
<dbReference type="InterPro" id="IPR029058">
    <property type="entry name" value="AB_hydrolase_fold"/>
</dbReference>
<evidence type="ECO:0000259" key="2">
    <source>
        <dbReference type="Pfam" id="PF20434"/>
    </source>
</evidence>
<keyword evidence="4" id="KW-1185">Reference proteome</keyword>
<organism evidence="3 4">
    <name type="scientific">Mangrovivirga cuniculi</name>
    <dbReference type="NCBI Taxonomy" id="2715131"/>
    <lineage>
        <taxon>Bacteria</taxon>
        <taxon>Pseudomonadati</taxon>
        <taxon>Bacteroidota</taxon>
        <taxon>Cytophagia</taxon>
        <taxon>Cytophagales</taxon>
        <taxon>Mangrovivirgaceae</taxon>
        <taxon>Mangrovivirga</taxon>
    </lineage>
</organism>
<dbReference type="AlphaFoldDB" id="A0A4D7JFB4"/>
<dbReference type="GO" id="GO:0016787">
    <property type="term" value="F:hydrolase activity"/>
    <property type="evidence" value="ECO:0007669"/>
    <property type="project" value="UniProtKB-KW"/>
</dbReference>
<accession>A0A4D7JFB4</accession>
<dbReference type="Gene3D" id="3.40.50.1820">
    <property type="entry name" value="alpha/beta hydrolase"/>
    <property type="match status" value="1"/>
</dbReference>
<dbReference type="SUPFAM" id="SSF53474">
    <property type="entry name" value="alpha/beta-Hydrolases"/>
    <property type="match status" value="1"/>
</dbReference>
<name>A0A4D7JFB4_9BACT</name>
<protein>
    <submittedName>
        <fullName evidence="3">Lipase</fullName>
    </submittedName>
</protein>
<evidence type="ECO:0000256" key="1">
    <source>
        <dbReference type="ARBA" id="ARBA00022801"/>
    </source>
</evidence>